<evidence type="ECO:0000256" key="4">
    <source>
        <dbReference type="ARBA" id="ARBA00023125"/>
    </source>
</evidence>
<feature type="compositionally biased region" description="Low complexity" evidence="7">
    <location>
        <begin position="62"/>
        <end position="75"/>
    </location>
</feature>
<evidence type="ECO:0000256" key="5">
    <source>
        <dbReference type="ARBA" id="ARBA00023163"/>
    </source>
</evidence>
<dbReference type="InterPro" id="IPR036864">
    <property type="entry name" value="Zn2-C6_fun-type_DNA-bd_sf"/>
</dbReference>
<dbReference type="PANTHER" id="PTHR31845:SF21">
    <property type="entry name" value="REGULATORY PROTEIN LEU3"/>
    <property type="match status" value="1"/>
</dbReference>
<dbReference type="GO" id="GO:0000976">
    <property type="term" value="F:transcription cis-regulatory region binding"/>
    <property type="evidence" value="ECO:0007669"/>
    <property type="project" value="TreeGrafter"/>
</dbReference>
<keyword evidence="10" id="KW-1185">Reference proteome</keyword>
<keyword evidence="3" id="KW-0805">Transcription regulation</keyword>
<evidence type="ECO:0000256" key="2">
    <source>
        <dbReference type="ARBA" id="ARBA00022723"/>
    </source>
</evidence>
<dbReference type="CDD" id="cd00067">
    <property type="entry name" value="GAL4"/>
    <property type="match status" value="1"/>
</dbReference>
<dbReference type="SUPFAM" id="SSF57701">
    <property type="entry name" value="Zn2/Cys6 DNA-binding domain"/>
    <property type="match status" value="1"/>
</dbReference>
<dbReference type="Pfam" id="PF04082">
    <property type="entry name" value="Fungal_trans"/>
    <property type="match status" value="1"/>
</dbReference>
<accession>A0A9P4JC72</accession>
<proteinExistence type="predicted"/>
<evidence type="ECO:0000256" key="7">
    <source>
        <dbReference type="SAM" id="MobiDB-lite"/>
    </source>
</evidence>
<evidence type="ECO:0000256" key="3">
    <source>
        <dbReference type="ARBA" id="ARBA00023015"/>
    </source>
</evidence>
<gene>
    <name evidence="9" type="ORF">K461DRAFT_265718</name>
</gene>
<feature type="region of interest" description="Disordered" evidence="7">
    <location>
        <begin position="55"/>
        <end position="87"/>
    </location>
</feature>
<dbReference type="GO" id="GO:0000981">
    <property type="term" value="F:DNA-binding transcription factor activity, RNA polymerase II-specific"/>
    <property type="evidence" value="ECO:0007669"/>
    <property type="project" value="InterPro"/>
</dbReference>
<dbReference type="Pfam" id="PF00172">
    <property type="entry name" value="Zn_clus"/>
    <property type="match status" value="1"/>
</dbReference>
<dbReference type="AlphaFoldDB" id="A0A9P4JC72"/>
<name>A0A9P4JC72_9PEZI</name>
<dbReference type="Gene3D" id="4.10.240.10">
    <property type="entry name" value="Zn(2)-C6 fungal-type DNA-binding domain"/>
    <property type="match status" value="1"/>
</dbReference>
<evidence type="ECO:0000259" key="8">
    <source>
        <dbReference type="PROSITE" id="PS50048"/>
    </source>
</evidence>
<dbReference type="InterPro" id="IPR007219">
    <property type="entry name" value="XnlR_reg_dom"/>
</dbReference>
<dbReference type="InterPro" id="IPR051089">
    <property type="entry name" value="prtT"/>
</dbReference>
<dbReference type="InterPro" id="IPR001138">
    <property type="entry name" value="Zn2Cys6_DnaBD"/>
</dbReference>
<evidence type="ECO:0000256" key="1">
    <source>
        <dbReference type="ARBA" id="ARBA00004123"/>
    </source>
</evidence>
<dbReference type="SMART" id="SM00066">
    <property type="entry name" value="GAL4"/>
    <property type="match status" value="1"/>
</dbReference>
<dbReference type="PANTHER" id="PTHR31845">
    <property type="entry name" value="FINGER DOMAIN PROTEIN, PUTATIVE-RELATED"/>
    <property type="match status" value="1"/>
</dbReference>
<keyword evidence="5" id="KW-0804">Transcription</keyword>
<sequence>MKRTAASRGTIACKLCRQSKVRCDGDVQYPAPCSRCQKKSIICTIDHDMVRTLQQKKPTNANSVNDSSSSHSSVSLPAANPLSSQSPALPNVSHVPVLEEPYTASQPAFLSLGQFSIPWTDAENLFQQFIVYQYQHCPIIPKDSQLADLFRASPILIWTILLITSLRNKAYSHHHERLFGPYQAMLGEMLIASTPRLDSVQALVLLMYWPTQDFRLPSDPTWRLCGWATHAALQLRLNRHSHAKASQDAIDIPYGLATWMACYYFPGIMTYIRSCPLPVSPKIFGQESDVISSQILCLPRAISSTGWQTAG</sequence>
<keyword evidence="4" id="KW-0238">DNA-binding</keyword>
<evidence type="ECO:0000313" key="9">
    <source>
        <dbReference type="EMBL" id="KAF2156318.1"/>
    </source>
</evidence>
<reference evidence="9" key="1">
    <citation type="journal article" date="2020" name="Stud. Mycol.">
        <title>101 Dothideomycetes genomes: a test case for predicting lifestyles and emergence of pathogens.</title>
        <authorList>
            <person name="Haridas S."/>
            <person name="Albert R."/>
            <person name="Binder M."/>
            <person name="Bloem J."/>
            <person name="Labutti K."/>
            <person name="Salamov A."/>
            <person name="Andreopoulos B."/>
            <person name="Baker S."/>
            <person name="Barry K."/>
            <person name="Bills G."/>
            <person name="Bluhm B."/>
            <person name="Cannon C."/>
            <person name="Castanera R."/>
            <person name="Culley D."/>
            <person name="Daum C."/>
            <person name="Ezra D."/>
            <person name="Gonzalez J."/>
            <person name="Henrissat B."/>
            <person name="Kuo A."/>
            <person name="Liang C."/>
            <person name="Lipzen A."/>
            <person name="Lutzoni F."/>
            <person name="Magnuson J."/>
            <person name="Mondo S."/>
            <person name="Nolan M."/>
            <person name="Ohm R."/>
            <person name="Pangilinan J."/>
            <person name="Park H.-J."/>
            <person name="Ramirez L."/>
            <person name="Alfaro M."/>
            <person name="Sun H."/>
            <person name="Tritt A."/>
            <person name="Yoshinaga Y."/>
            <person name="Zwiers L.-H."/>
            <person name="Turgeon B."/>
            <person name="Goodwin S."/>
            <person name="Spatafora J."/>
            <person name="Crous P."/>
            <person name="Grigoriev I."/>
        </authorList>
    </citation>
    <scope>NUCLEOTIDE SEQUENCE</scope>
    <source>
        <strain evidence="9">CBS 260.36</strain>
    </source>
</reference>
<feature type="domain" description="Zn(2)-C6 fungal-type" evidence="8">
    <location>
        <begin position="12"/>
        <end position="45"/>
    </location>
</feature>
<evidence type="ECO:0000313" key="10">
    <source>
        <dbReference type="Proteomes" id="UP000799439"/>
    </source>
</evidence>
<comment type="subcellular location">
    <subcellularLocation>
        <location evidence="1">Nucleus</location>
    </subcellularLocation>
</comment>
<dbReference type="GO" id="GO:0008270">
    <property type="term" value="F:zinc ion binding"/>
    <property type="evidence" value="ECO:0007669"/>
    <property type="project" value="InterPro"/>
</dbReference>
<dbReference type="CDD" id="cd12148">
    <property type="entry name" value="fungal_TF_MHR"/>
    <property type="match status" value="1"/>
</dbReference>
<organism evidence="9 10">
    <name type="scientific">Myriangium duriaei CBS 260.36</name>
    <dbReference type="NCBI Taxonomy" id="1168546"/>
    <lineage>
        <taxon>Eukaryota</taxon>
        <taxon>Fungi</taxon>
        <taxon>Dikarya</taxon>
        <taxon>Ascomycota</taxon>
        <taxon>Pezizomycotina</taxon>
        <taxon>Dothideomycetes</taxon>
        <taxon>Dothideomycetidae</taxon>
        <taxon>Myriangiales</taxon>
        <taxon>Myriangiaceae</taxon>
        <taxon>Myriangium</taxon>
    </lineage>
</organism>
<dbReference type="OrthoDB" id="3163292at2759"/>
<dbReference type="PROSITE" id="PS50048">
    <property type="entry name" value="ZN2_CY6_FUNGAL_2"/>
    <property type="match status" value="1"/>
</dbReference>
<keyword evidence="6" id="KW-0539">Nucleus</keyword>
<evidence type="ECO:0000256" key="6">
    <source>
        <dbReference type="ARBA" id="ARBA00023242"/>
    </source>
</evidence>
<dbReference type="GO" id="GO:0005634">
    <property type="term" value="C:nucleus"/>
    <property type="evidence" value="ECO:0007669"/>
    <property type="project" value="UniProtKB-SubCell"/>
</dbReference>
<keyword evidence="2" id="KW-0479">Metal-binding</keyword>
<protein>
    <recommendedName>
        <fullName evidence="8">Zn(2)-C6 fungal-type domain-containing protein</fullName>
    </recommendedName>
</protein>
<comment type="caution">
    <text evidence="9">The sequence shown here is derived from an EMBL/GenBank/DDBJ whole genome shotgun (WGS) entry which is preliminary data.</text>
</comment>
<dbReference type="EMBL" id="ML996082">
    <property type="protein sequence ID" value="KAF2156318.1"/>
    <property type="molecule type" value="Genomic_DNA"/>
</dbReference>
<dbReference type="GO" id="GO:0006351">
    <property type="term" value="P:DNA-templated transcription"/>
    <property type="evidence" value="ECO:0007669"/>
    <property type="project" value="InterPro"/>
</dbReference>
<dbReference type="PROSITE" id="PS00463">
    <property type="entry name" value="ZN2_CY6_FUNGAL_1"/>
    <property type="match status" value="1"/>
</dbReference>
<dbReference type="Proteomes" id="UP000799439">
    <property type="component" value="Unassembled WGS sequence"/>
</dbReference>